<feature type="domain" description="N-acetyltransferase" evidence="3">
    <location>
        <begin position="8"/>
        <end position="165"/>
    </location>
</feature>
<reference evidence="4 5" key="1">
    <citation type="submission" date="2020-09" db="EMBL/GenBank/DDBJ databases">
        <title>Investigation of environmental microbes.</title>
        <authorList>
            <person name="Ou Y."/>
            <person name="Kang Q."/>
        </authorList>
    </citation>
    <scope>NUCLEOTIDE SEQUENCE [LARGE SCALE GENOMIC DNA]</scope>
    <source>
        <strain evidence="4 5">KJZ-14</strain>
    </source>
</reference>
<evidence type="ECO:0000259" key="3">
    <source>
        <dbReference type="PROSITE" id="PS51186"/>
    </source>
</evidence>
<dbReference type="CDD" id="cd04301">
    <property type="entry name" value="NAT_SF"/>
    <property type="match status" value="1"/>
</dbReference>
<dbReference type="Proteomes" id="UP000516404">
    <property type="component" value="Chromosome"/>
</dbReference>
<dbReference type="GeneID" id="96624563"/>
<gene>
    <name evidence="4" type="ORF">IDM49_09965</name>
</gene>
<dbReference type="InterPro" id="IPR016181">
    <property type="entry name" value="Acyl_CoA_acyltransferase"/>
</dbReference>
<dbReference type="InterPro" id="IPR000182">
    <property type="entry name" value="GNAT_dom"/>
</dbReference>
<proteinExistence type="predicted"/>
<protein>
    <submittedName>
        <fullName evidence="4">GNAT family N-acetyltransferase</fullName>
    </submittedName>
</protein>
<accession>A0A7H2BCX9</accession>
<organism evidence="4 5">
    <name type="scientific">Rothia terrae</name>
    <dbReference type="NCBI Taxonomy" id="396015"/>
    <lineage>
        <taxon>Bacteria</taxon>
        <taxon>Bacillati</taxon>
        <taxon>Actinomycetota</taxon>
        <taxon>Actinomycetes</taxon>
        <taxon>Micrococcales</taxon>
        <taxon>Micrococcaceae</taxon>
        <taxon>Rothia</taxon>
    </lineage>
</organism>
<dbReference type="Pfam" id="PF00583">
    <property type="entry name" value="Acetyltransf_1"/>
    <property type="match status" value="1"/>
</dbReference>
<sequence length="165" mass="18449">MTDCSTTFDIRRTTEADRTCIARLNFLTDVFGDESKTPSEGFKKETKVYVDGWDPKDDGLVAWDDTIPADGTWLIWGDVENHGVGFIDERTPEIAIAIEQPYRGKGLTSQLLKEIVELARENGAPVVSLAVAPDNEHAKEVYEHLGFVPAEDGENNEYLTLIKKF</sequence>
<dbReference type="Gene3D" id="3.40.630.30">
    <property type="match status" value="1"/>
</dbReference>
<evidence type="ECO:0000256" key="2">
    <source>
        <dbReference type="ARBA" id="ARBA00023315"/>
    </source>
</evidence>
<dbReference type="GO" id="GO:0016747">
    <property type="term" value="F:acyltransferase activity, transferring groups other than amino-acyl groups"/>
    <property type="evidence" value="ECO:0007669"/>
    <property type="project" value="InterPro"/>
</dbReference>
<dbReference type="AlphaFoldDB" id="A0A7H2BCX9"/>
<dbReference type="RefSeq" id="WP_190724390.1">
    <property type="nucleotide sequence ID" value="NZ_CP061539.1"/>
</dbReference>
<keyword evidence="1 4" id="KW-0808">Transferase</keyword>
<name>A0A7H2BCX9_9MICC</name>
<evidence type="ECO:0000313" key="4">
    <source>
        <dbReference type="EMBL" id="QNV37525.1"/>
    </source>
</evidence>
<dbReference type="SUPFAM" id="SSF55729">
    <property type="entry name" value="Acyl-CoA N-acyltransferases (Nat)"/>
    <property type="match status" value="1"/>
</dbReference>
<keyword evidence="2" id="KW-0012">Acyltransferase</keyword>
<dbReference type="EMBL" id="CP061539">
    <property type="protein sequence ID" value="QNV37525.1"/>
    <property type="molecule type" value="Genomic_DNA"/>
</dbReference>
<dbReference type="InterPro" id="IPR050680">
    <property type="entry name" value="YpeA/RimI_acetyltransf"/>
</dbReference>
<evidence type="ECO:0000256" key="1">
    <source>
        <dbReference type="ARBA" id="ARBA00022679"/>
    </source>
</evidence>
<dbReference type="KEGG" id="rter:IDM49_09965"/>
<dbReference type="PANTHER" id="PTHR43420">
    <property type="entry name" value="ACETYLTRANSFERASE"/>
    <property type="match status" value="1"/>
</dbReference>
<keyword evidence="5" id="KW-1185">Reference proteome</keyword>
<evidence type="ECO:0000313" key="5">
    <source>
        <dbReference type="Proteomes" id="UP000516404"/>
    </source>
</evidence>
<dbReference type="PROSITE" id="PS51186">
    <property type="entry name" value="GNAT"/>
    <property type="match status" value="1"/>
</dbReference>